<gene>
    <name evidence="2" type="ORF">ACIPEN_12760</name>
</gene>
<dbReference type="EMBL" id="JBIUZV010000006">
    <property type="protein sequence ID" value="MFJ3046693.1"/>
    <property type="molecule type" value="Genomic_DNA"/>
</dbReference>
<reference evidence="2 3" key="1">
    <citation type="submission" date="2024-10" db="EMBL/GenBank/DDBJ databases">
        <title>The Natural Products Discovery Center: Release of the First 8490 Sequenced Strains for Exploring Actinobacteria Biosynthetic Diversity.</title>
        <authorList>
            <person name="Kalkreuter E."/>
            <person name="Kautsar S.A."/>
            <person name="Yang D."/>
            <person name="Bader C.D."/>
            <person name="Teijaro C.N."/>
            <person name="Fluegel L."/>
            <person name="Davis C.M."/>
            <person name="Simpson J.R."/>
            <person name="Lauterbach L."/>
            <person name="Steele A.D."/>
            <person name="Gui C."/>
            <person name="Meng S."/>
            <person name="Li G."/>
            <person name="Viehrig K."/>
            <person name="Ye F."/>
            <person name="Su P."/>
            <person name="Kiefer A.F."/>
            <person name="Nichols A."/>
            <person name="Cepeda A.J."/>
            <person name="Yan W."/>
            <person name="Fan B."/>
            <person name="Jiang Y."/>
            <person name="Adhikari A."/>
            <person name="Zheng C.-J."/>
            <person name="Schuster L."/>
            <person name="Cowan T.M."/>
            <person name="Smanski M.J."/>
            <person name="Chevrette M.G."/>
            <person name="De Carvalho L.P.S."/>
            <person name="Shen B."/>
        </authorList>
    </citation>
    <scope>NUCLEOTIDE SEQUENCE [LARGE SCALE GENOMIC DNA]</scope>
    <source>
        <strain evidence="2 3">NPDC087045</strain>
    </source>
</reference>
<organism evidence="2 3">
    <name type="scientific">Herbaspirillum chlorophenolicum</name>
    <dbReference type="NCBI Taxonomy" id="211589"/>
    <lineage>
        <taxon>Bacteria</taxon>
        <taxon>Pseudomonadati</taxon>
        <taxon>Pseudomonadota</taxon>
        <taxon>Betaproteobacteria</taxon>
        <taxon>Burkholderiales</taxon>
        <taxon>Oxalobacteraceae</taxon>
        <taxon>Herbaspirillum</taxon>
    </lineage>
</organism>
<dbReference type="InterPro" id="IPR011044">
    <property type="entry name" value="Quino_amine_DH_bsu"/>
</dbReference>
<dbReference type="RefSeq" id="WP_402700891.1">
    <property type="nucleotide sequence ID" value="NZ_JBIUZV010000006.1"/>
</dbReference>
<feature type="signal peptide" evidence="1">
    <location>
        <begin position="1"/>
        <end position="24"/>
    </location>
</feature>
<dbReference type="InterPro" id="IPR015943">
    <property type="entry name" value="WD40/YVTN_repeat-like_dom_sf"/>
</dbReference>
<accession>A0ABW8F074</accession>
<keyword evidence="3" id="KW-1185">Reference proteome</keyword>
<name>A0ABW8F074_9BURK</name>
<sequence>MSRHCKSTAAAALAAALFAGTAHGAAPEMPQAVIRSDVLPGSGHSWGFGALDPTRPFLFIARRENGLTVFDTALRKLVKDIPGTDGANAVAFAPALDRAFVAYMDGALGILRLSDMVQLQRIPIDAGNLNNAVFDTASGKLILTGGRREQRSAIYQFDPVAGRITAKREFDARKFDAPLGLADGSVLVPLRDEGRVMRISAATLEPLPGWSGKQFIGCEHPSALAADESRNRVFIACRGKAPQLTVARLDDGAAIAALPATPAINALAWDAARRELLIPSGNAASLSILQLEDGKGDEKAGEHYRMLGYIGTRPWAHNMVYDASRGIAHLFTMEFTQPAPDAAGVKQDPQFHADSFTVISITLGQPSR</sequence>
<keyword evidence="1" id="KW-0732">Signal</keyword>
<feature type="chain" id="PRO_5046441830" evidence="1">
    <location>
        <begin position="25"/>
        <end position="368"/>
    </location>
</feature>
<evidence type="ECO:0000313" key="3">
    <source>
        <dbReference type="Proteomes" id="UP001617427"/>
    </source>
</evidence>
<protein>
    <submittedName>
        <fullName evidence="2">YncE family protein</fullName>
    </submittedName>
</protein>
<evidence type="ECO:0000256" key="1">
    <source>
        <dbReference type="SAM" id="SignalP"/>
    </source>
</evidence>
<evidence type="ECO:0000313" key="2">
    <source>
        <dbReference type="EMBL" id="MFJ3046693.1"/>
    </source>
</evidence>
<comment type="caution">
    <text evidence="2">The sequence shown here is derived from an EMBL/GenBank/DDBJ whole genome shotgun (WGS) entry which is preliminary data.</text>
</comment>
<dbReference type="SUPFAM" id="SSF50969">
    <property type="entry name" value="YVTN repeat-like/Quinoprotein amine dehydrogenase"/>
    <property type="match status" value="1"/>
</dbReference>
<proteinExistence type="predicted"/>
<dbReference type="Gene3D" id="2.130.10.10">
    <property type="entry name" value="YVTN repeat-like/Quinoprotein amine dehydrogenase"/>
    <property type="match status" value="1"/>
</dbReference>
<dbReference type="Proteomes" id="UP001617427">
    <property type="component" value="Unassembled WGS sequence"/>
</dbReference>